<dbReference type="Pfam" id="PF08447">
    <property type="entry name" value="PAS_3"/>
    <property type="match status" value="1"/>
</dbReference>
<feature type="transmembrane region" description="Helical" evidence="6">
    <location>
        <begin position="188"/>
        <end position="208"/>
    </location>
</feature>
<dbReference type="InterPro" id="IPR052162">
    <property type="entry name" value="Sensor_kinase/Photoreceptor"/>
</dbReference>
<dbReference type="GO" id="GO:0000155">
    <property type="term" value="F:phosphorelay sensor kinase activity"/>
    <property type="evidence" value="ECO:0007669"/>
    <property type="project" value="InterPro"/>
</dbReference>
<feature type="transmembrane region" description="Helical" evidence="6">
    <location>
        <begin position="12"/>
        <end position="32"/>
    </location>
</feature>
<dbReference type="Gene3D" id="2.10.70.100">
    <property type="match status" value="1"/>
</dbReference>
<reference evidence="8" key="1">
    <citation type="submission" date="2024-04" db="EMBL/GenBank/DDBJ databases">
        <title>Mariniflexile litorale, isolated from the shallow sediments of the Sea of Japan.</title>
        <authorList>
            <person name="Romanenko L."/>
            <person name="Isaeva M."/>
        </authorList>
    </citation>
    <scope>NUCLEOTIDE SEQUENCE [LARGE SCALE GENOMIC DNA]</scope>
    <source>
        <strain evidence="8">KMM 9835</strain>
    </source>
</reference>
<dbReference type="SUPFAM" id="SSF47384">
    <property type="entry name" value="Homodimeric domain of signal transducing histidine kinase"/>
    <property type="match status" value="1"/>
</dbReference>
<evidence type="ECO:0000313" key="8">
    <source>
        <dbReference type="EMBL" id="XBL15169.1"/>
    </source>
</evidence>
<dbReference type="InterPro" id="IPR003594">
    <property type="entry name" value="HATPase_dom"/>
</dbReference>
<dbReference type="Proteomes" id="UP001224325">
    <property type="component" value="Chromosome"/>
</dbReference>
<dbReference type="Pfam" id="PF02518">
    <property type="entry name" value="HATPase_c"/>
    <property type="match status" value="1"/>
</dbReference>
<dbReference type="CDD" id="cd19410">
    <property type="entry name" value="HK9-like_sensor"/>
    <property type="match status" value="1"/>
</dbReference>
<evidence type="ECO:0000256" key="4">
    <source>
        <dbReference type="ARBA" id="ARBA00022679"/>
    </source>
</evidence>
<dbReference type="InterPro" id="IPR003661">
    <property type="entry name" value="HisK_dim/P_dom"/>
</dbReference>
<dbReference type="InterPro" id="IPR036097">
    <property type="entry name" value="HisK_dim/P_sf"/>
</dbReference>
<keyword evidence="4" id="KW-0808">Transferase</keyword>
<dbReference type="RefSeq" id="WP_308990611.1">
    <property type="nucleotide sequence ID" value="NZ_CP155618.1"/>
</dbReference>
<evidence type="ECO:0000256" key="2">
    <source>
        <dbReference type="ARBA" id="ARBA00012438"/>
    </source>
</evidence>
<feature type="domain" description="Histidine kinase" evidence="7">
    <location>
        <begin position="369"/>
        <end position="590"/>
    </location>
</feature>
<dbReference type="EC" id="2.7.13.3" evidence="2"/>
<evidence type="ECO:0000256" key="3">
    <source>
        <dbReference type="ARBA" id="ARBA00022553"/>
    </source>
</evidence>
<keyword evidence="3" id="KW-0597">Phosphoprotein</keyword>
<evidence type="ECO:0000259" key="7">
    <source>
        <dbReference type="PROSITE" id="PS50109"/>
    </source>
</evidence>
<keyword evidence="6" id="KW-0812">Transmembrane</keyword>
<dbReference type="InterPro" id="IPR000014">
    <property type="entry name" value="PAS"/>
</dbReference>
<dbReference type="PANTHER" id="PTHR43304:SF1">
    <property type="entry name" value="PAC DOMAIN-CONTAINING PROTEIN"/>
    <property type="match status" value="1"/>
</dbReference>
<keyword evidence="6" id="KW-1133">Transmembrane helix</keyword>
<keyword evidence="5" id="KW-0418">Kinase</keyword>
<dbReference type="Gene3D" id="3.30.450.20">
    <property type="entry name" value="PAS domain"/>
    <property type="match status" value="1"/>
</dbReference>
<dbReference type="AlphaFoldDB" id="A0AAU7EHR9"/>
<comment type="catalytic activity">
    <reaction evidence="1">
        <text>ATP + protein L-histidine = ADP + protein N-phospho-L-histidine.</text>
        <dbReference type="EC" id="2.7.13.3"/>
    </reaction>
</comment>
<name>A0AAU7EHR9_9FLAO</name>
<dbReference type="Gene3D" id="1.10.287.130">
    <property type="match status" value="1"/>
</dbReference>
<evidence type="ECO:0000256" key="1">
    <source>
        <dbReference type="ARBA" id="ARBA00000085"/>
    </source>
</evidence>
<organism evidence="8 9">
    <name type="scientific">Mariniflexile litorale</name>
    <dbReference type="NCBI Taxonomy" id="3045158"/>
    <lineage>
        <taxon>Bacteria</taxon>
        <taxon>Pseudomonadati</taxon>
        <taxon>Bacteroidota</taxon>
        <taxon>Flavobacteriia</taxon>
        <taxon>Flavobacteriales</taxon>
        <taxon>Flavobacteriaceae</taxon>
        <taxon>Mariniflexile</taxon>
    </lineage>
</organism>
<accession>A0AAU7EHR9</accession>
<dbReference type="InterPro" id="IPR035965">
    <property type="entry name" value="PAS-like_dom_sf"/>
</dbReference>
<dbReference type="PROSITE" id="PS50109">
    <property type="entry name" value="HIS_KIN"/>
    <property type="match status" value="1"/>
</dbReference>
<protein>
    <recommendedName>
        <fullName evidence="2">histidine kinase</fullName>
        <ecNumber evidence="2">2.7.13.3</ecNumber>
    </recommendedName>
</protein>
<dbReference type="PRINTS" id="PR00344">
    <property type="entry name" value="BCTRLSENSOR"/>
</dbReference>
<sequence length="590" mass="68434">MTKQVFSKSALFLRIVFLVSVFLILVIGGFTYQHISNLTDSTKQVVSTYKVNVELEKVISYLKDAENGHRNYILTKDTTHLEPYLTAREKVNESFAELKEIASHNEKQKENLNTLSKYIDALFNNFTNTNAFVENKLTLTEEFKSNFFEEKIIMDSIRQKINEMIELENKQLHEHQKQYQNNLQFTPLFLYLLLLFTLLLIIISYNRINNDFKNIKLFNNQLSIFKEATIQLETIGKHGNWVWHVDTDTFSFSDNLYRVLGEKPGAFKPTLEVFMGYVHPDDKEKLASDVDKMMKNKDLPFTYYRIIKKDGTIRHIKGYGKLLIDPDGDKQVIGNITDISDEIENYLELEERNLELEKNNLELSEFNYVASHDLQEPLRKIQTFISRLEDKEAKNFSSSGLQYLDRINVAATRMRLLIDDLLQFSRTNKPDKEFVFTNLNELLENAKQDVGETILEKEAIITSEKLPTLPVIPFQIQQLFLNLLSNSLKYCKKNTPPVIEITYSKEEAKLNKLIKDTYHTITFSDNGIGFEQKYADQIFELFNRLHNKQNYSGTGVGLSICKKIVDNHSGVIIAHGEPEIGATFTIYLPE</sequence>
<evidence type="ECO:0000313" key="9">
    <source>
        <dbReference type="Proteomes" id="UP001224325"/>
    </source>
</evidence>
<dbReference type="PANTHER" id="PTHR43304">
    <property type="entry name" value="PHYTOCHROME-LIKE PROTEIN CPH1"/>
    <property type="match status" value="1"/>
</dbReference>
<dbReference type="InterPro" id="IPR007891">
    <property type="entry name" value="CHASE3"/>
</dbReference>
<dbReference type="InterPro" id="IPR036890">
    <property type="entry name" value="HATPase_C_sf"/>
</dbReference>
<keyword evidence="9" id="KW-1185">Reference proteome</keyword>
<dbReference type="InterPro" id="IPR004358">
    <property type="entry name" value="Sig_transdc_His_kin-like_C"/>
</dbReference>
<dbReference type="InterPro" id="IPR013655">
    <property type="entry name" value="PAS_fold_3"/>
</dbReference>
<dbReference type="CDD" id="cd00130">
    <property type="entry name" value="PAS"/>
    <property type="match status" value="1"/>
</dbReference>
<dbReference type="SUPFAM" id="SSF55785">
    <property type="entry name" value="PYP-like sensor domain (PAS domain)"/>
    <property type="match status" value="1"/>
</dbReference>
<evidence type="ECO:0000256" key="5">
    <source>
        <dbReference type="ARBA" id="ARBA00022777"/>
    </source>
</evidence>
<dbReference type="EMBL" id="CP155618">
    <property type="protein sequence ID" value="XBL15169.1"/>
    <property type="molecule type" value="Genomic_DNA"/>
</dbReference>
<dbReference type="InterPro" id="IPR005467">
    <property type="entry name" value="His_kinase_dom"/>
</dbReference>
<dbReference type="Gene3D" id="3.30.565.10">
    <property type="entry name" value="Histidine kinase-like ATPase, C-terminal domain"/>
    <property type="match status" value="1"/>
</dbReference>
<dbReference type="Pfam" id="PF00512">
    <property type="entry name" value="HisKA"/>
    <property type="match status" value="1"/>
</dbReference>
<evidence type="ECO:0000256" key="6">
    <source>
        <dbReference type="SAM" id="Phobius"/>
    </source>
</evidence>
<dbReference type="CDD" id="cd00082">
    <property type="entry name" value="HisKA"/>
    <property type="match status" value="1"/>
</dbReference>
<proteinExistence type="predicted"/>
<keyword evidence="6" id="KW-0472">Membrane</keyword>
<dbReference type="SUPFAM" id="SSF55874">
    <property type="entry name" value="ATPase domain of HSP90 chaperone/DNA topoisomerase II/histidine kinase"/>
    <property type="match status" value="1"/>
</dbReference>
<dbReference type="SMART" id="SM00387">
    <property type="entry name" value="HATPase_c"/>
    <property type="match status" value="1"/>
</dbReference>
<dbReference type="KEGG" id="mlil:QLS71_003925"/>
<dbReference type="SMART" id="SM00388">
    <property type="entry name" value="HisKA"/>
    <property type="match status" value="1"/>
</dbReference>
<gene>
    <name evidence="8" type="ORF">QLS71_003925</name>
</gene>
<dbReference type="Pfam" id="PF05227">
    <property type="entry name" value="CHASE3"/>
    <property type="match status" value="1"/>
</dbReference>